<evidence type="ECO:0000256" key="1">
    <source>
        <dbReference type="ARBA" id="ARBA00022598"/>
    </source>
</evidence>
<dbReference type="Proteomes" id="UP001595900">
    <property type="component" value="Unassembled WGS sequence"/>
</dbReference>
<dbReference type="EMBL" id="JBHSCN010000005">
    <property type="protein sequence ID" value="MFC4243494.1"/>
    <property type="molecule type" value="Genomic_DNA"/>
</dbReference>
<accession>A0ABV8Q818</accession>
<protein>
    <recommendedName>
        <fullName evidence="3">biotin--[biotin carboxyl-carrier protein] ligase</fullName>
        <ecNumber evidence="3">6.3.4.15</ecNumber>
    </recommendedName>
</protein>
<organism evidence="5 6">
    <name type="scientific">Gryllotalpicola reticulitermitis</name>
    <dbReference type="NCBI Taxonomy" id="1184153"/>
    <lineage>
        <taxon>Bacteria</taxon>
        <taxon>Bacillati</taxon>
        <taxon>Actinomycetota</taxon>
        <taxon>Actinomycetes</taxon>
        <taxon>Micrococcales</taxon>
        <taxon>Microbacteriaceae</taxon>
        <taxon>Gryllotalpicola</taxon>
    </lineage>
</organism>
<evidence type="ECO:0000256" key="3">
    <source>
        <dbReference type="ARBA" id="ARBA00024227"/>
    </source>
</evidence>
<dbReference type="PANTHER" id="PTHR12835">
    <property type="entry name" value="BIOTIN PROTEIN LIGASE"/>
    <property type="match status" value="1"/>
</dbReference>
<dbReference type="CDD" id="cd16442">
    <property type="entry name" value="BPL"/>
    <property type="match status" value="1"/>
</dbReference>
<keyword evidence="6" id="KW-1185">Reference proteome</keyword>
<dbReference type="NCBIfam" id="TIGR00121">
    <property type="entry name" value="birA_ligase"/>
    <property type="match status" value="1"/>
</dbReference>
<keyword evidence="2" id="KW-0092">Biotin</keyword>
<dbReference type="Gene3D" id="3.30.930.10">
    <property type="entry name" value="Bira Bifunctional Protein, Domain 2"/>
    <property type="match status" value="1"/>
</dbReference>
<dbReference type="Pfam" id="PF02237">
    <property type="entry name" value="BPL_C"/>
    <property type="match status" value="1"/>
</dbReference>
<evidence type="ECO:0000259" key="4">
    <source>
        <dbReference type="PROSITE" id="PS51733"/>
    </source>
</evidence>
<dbReference type="InterPro" id="IPR004143">
    <property type="entry name" value="BPL_LPL_catalytic"/>
</dbReference>
<dbReference type="InterPro" id="IPR003142">
    <property type="entry name" value="BPL_C"/>
</dbReference>
<evidence type="ECO:0000313" key="5">
    <source>
        <dbReference type="EMBL" id="MFC4243494.1"/>
    </source>
</evidence>
<dbReference type="PROSITE" id="PS51733">
    <property type="entry name" value="BPL_LPL_CATALYTIC"/>
    <property type="match status" value="1"/>
</dbReference>
<evidence type="ECO:0000313" key="6">
    <source>
        <dbReference type="Proteomes" id="UP001595900"/>
    </source>
</evidence>
<dbReference type="GO" id="GO:0004077">
    <property type="term" value="F:biotin--[biotin carboxyl-carrier protein] ligase activity"/>
    <property type="evidence" value="ECO:0007669"/>
    <property type="project" value="UniProtKB-EC"/>
</dbReference>
<dbReference type="RefSeq" id="WP_390228552.1">
    <property type="nucleotide sequence ID" value="NZ_JBHSCN010000005.1"/>
</dbReference>
<dbReference type="Gene3D" id="2.30.30.100">
    <property type="match status" value="1"/>
</dbReference>
<dbReference type="InterPro" id="IPR045864">
    <property type="entry name" value="aa-tRNA-synth_II/BPL/LPL"/>
</dbReference>
<feature type="domain" description="BPL/LPL catalytic" evidence="4">
    <location>
        <begin position="1"/>
        <end position="194"/>
    </location>
</feature>
<gene>
    <name evidence="5" type="ORF">ACFOYW_08915</name>
</gene>
<dbReference type="InterPro" id="IPR004408">
    <property type="entry name" value="Biotin_CoA_COase_ligase"/>
</dbReference>
<comment type="caution">
    <text evidence="5">The sequence shown here is derived from an EMBL/GenBank/DDBJ whole genome shotgun (WGS) entry which is preliminary data.</text>
</comment>
<sequence>MTLPDLPRARRVASRLVVAARVASTNTELLEQASADPAAWPHLAVLVADEQTAGKGRLGRQWQAPPGTSLAMSVLLRPDQLPGNLPIGALGWLPLLAGAAMRRAVAAQGVNGAELKWPNDVLIEGRKVSGILAELLPDASGVVVGSGVNLTIPEDELPTPTATSLLLAGVESPDVDALVADYLTALNTFVYELANAGGDADASGIRSLIARECATIGRDVRLELPDGTVRTTRATGLDDAGRLMVITDAGPTAVSAGDVTHLRY</sequence>
<dbReference type="PANTHER" id="PTHR12835:SF5">
    <property type="entry name" value="BIOTIN--PROTEIN LIGASE"/>
    <property type="match status" value="1"/>
</dbReference>
<keyword evidence="1 5" id="KW-0436">Ligase</keyword>
<dbReference type="Pfam" id="PF03099">
    <property type="entry name" value="BPL_LplA_LipB"/>
    <property type="match status" value="1"/>
</dbReference>
<evidence type="ECO:0000256" key="2">
    <source>
        <dbReference type="ARBA" id="ARBA00023267"/>
    </source>
</evidence>
<name>A0ABV8Q818_9MICO</name>
<dbReference type="EC" id="6.3.4.15" evidence="3"/>
<reference evidence="6" key="1">
    <citation type="journal article" date="2019" name="Int. J. Syst. Evol. Microbiol.">
        <title>The Global Catalogue of Microorganisms (GCM) 10K type strain sequencing project: providing services to taxonomists for standard genome sequencing and annotation.</title>
        <authorList>
            <consortium name="The Broad Institute Genomics Platform"/>
            <consortium name="The Broad Institute Genome Sequencing Center for Infectious Disease"/>
            <person name="Wu L."/>
            <person name="Ma J."/>
        </authorList>
    </citation>
    <scope>NUCLEOTIDE SEQUENCE [LARGE SCALE GENOMIC DNA]</scope>
    <source>
        <strain evidence="6">CGMCC 1.10363</strain>
    </source>
</reference>
<proteinExistence type="predicted"/>
<dbReference type="SUPFAM" id="SSF55681">
    <property type="entry name" value="Class II aaRS and biotin synthetases"/>
    <property type="match status" value="1"/>
</dbReference>